<dbReference type="OrthoDB" id="5465261at2"/>
<dbReference type="GO" id="GO:0046872">
    <property type="term" value="F:metal ion binding"/>
    <property type="evidence" value="ECO:0007669"/>
    <property type="project" value="UniProtKB-KW"/>
</dbReference>
<evidence type="ECO:0000259" key="9">
    <source>
        <dbReference type="Pfam" id="PF14537"/>
    </source>
</evidence>
<evidence type="ECO:0000256" key="5">
    <source>
        <dbReference type="ARBA" id="ARBA00022723"/>
    </source>
</evidence>
<keyword evidence="4" id="KW-0349">Heme</keyword>
<evidence type="ECO:0000256" key="3">
    <source>
        <dbReference type="ARBA" id="ARBA00022448"/>
    </source>
</evidence>
<evidence type="ECO:0000256" key="4">
    <source>
        <dbReference type="ARBA" id="ARBA00022617"/>
    </source>
</evidence>
<accession>A0A6I1ERZ5</accession>
<evidence type="ECO:0000313" key="11">
    <source>
        <dbReference type="Proteomes" id="UP000430564"/>
    </source>
</evidence>
<keyword evidence="7" id="KW-0408">Iron</keyword>
<gene>
    <name evidence="10" type="ORF">GBM95_03995</name>
</gene>
<protein>
    <submittedName>
        <fullName evidence="10">Cytochrome c3 family protein</fullName>
    </submittedName>
</protein>
<keyword evidence="3" id="KW-0813">Transport</keyword>
<evidence type="ECO:0000256" key="2">
    <source>
        <dbReference type="ARBA" id="ARBA00004196"/>
    </source>
</evidence>
<feature type="chain" id="PRO_5026182607" evidence="8">
    <location>
        <begin position="22"/>
        <end position="111"/>
    </location>
</feature>
<feature type="domain" description="Tetrahaem cytochrome" evidence="9">
    <location>
        <begin position="29"/>
        <end position="104"/>
    </location>
</feature>
<dbReference type="InterPro" id="IPR036280">
    <property type="entry name" value="Multihaem_cyt_sf"/>
</dbReference>
<dbReference type="AlphaFoldDB" id="A0A6I1ERZ5"/>
<dbReference type="EMBL" id="WEHX01000014">
    <property type="protein sequence ID" value="KAB7661848.1"/>
    <property type="molecule type" value="Genomic_DNA"/>
</dbReference>
<dbReference type="Pfam" id="PF14537">
    <property type="entry name" value="Cytochrom_c3_2"/>
    <property type="match status" value="1"/>
</dbReference>
<evidence type="ECO:0000256" key="8">
    <source>
        <dbReference type="SAM" id="SignalP"/>
    </source>
</evidence>
<dbReference type="GO" id="GO:0030313">
    <property type="term" value="C:cell envelope"/>
    <property type="evidence" value="ECO:0007669"/>
    <property type="project" value="UniProtKB-SubCell"/>
</dbReference>
<keyword evidence="6" id="KW-0249">Electron transport</keyword>
<comment type="subcellular location">
    <subcellularLocation>
        <location evidence="2">Cell envelope</location>
    </subcellularLocation>
</comment>
<evidence type="ECO:0000256" key="1">
    <source>
        <dbReference type="ARBA" id="ARBA00001926"/>
    </source>
</evidence>
<evidence type="ECO:0000256" key="7">
    <source>
        <dbReference type="ARBA" id="ARBA00023004"/>
    </source>
</evidence>
<dbReference type="RefSeq" id="WP_152157899.1">
    <property type="nucleotide sequence ID" value="NZ_WEHX01000014.1"/>
</dbReference>
<comment type="cofactor">
    <cofactor evidence="1">
        <name>heme c</name>
        <dbReference type="ChEBI" id="CHEBI:61717"/>
    </cofactor>
</comment>
<dbReference type="Gene3D" id="1.10.1130.10">
    <property type="entry name" value="Flavocytochrome C3, Chain A"/>
    <property type="match status" value="1"/>
</dbReference>
<feature type="signal peptide" evidence="8">
    <location>
        <begin position="1"/>
        <end position="21"/>
    </location>
</feature>
<organism evidence="10 11">
    <name type="scientific">Sutterella seckii</name>
    <dbReference type="NCBI Taxonomy" id="1944635"/>
    <lineage>
        <taxon>Bacteria</taxon>
        <taxon>Pseudomonadati</taxon>
        <taxon>Pseudomonadota</taxon>
        <taxon>Betaproteobacteria</taxon>
        <taxon>Burkholderiales</taxon>
        <taxon>Sutterellaceae</taxon>
        <taxon>Sutterella</taxon>
    </lineage>
</organism>
<dbReference type="InterPro" id="IPR012286">
    <property type="entry name" value="Tetrahaem_cytochrome"/>
</dbReference>
<name>A0A6I1ERZ5_9BURK</name>
<keyword evidence="8" id="KW-0732">Signal</keyword>
<comment type="caution">
    <text evidence="10">The sequence shown here is derived from an EMBL/GenBank/DDBJ whole genome shotgun (WGS) entry which is preliminary data.</text>
</comment>
<dbReference type="Proteomes" id="UP000430564">
    <property type="component" value="Unassembled WGS sequence"/>
</dbReference>
<proteinExistence type="predicted"/>
<reference evidence="10 11" key="1">
    <citation type="submission" date="2019-10" db="EMBL/GenBank/DDBJ databases">
        <title>Genome diversity of Sutterella seckii.</title>
        <authorList>
            <person name="Chaplin A.V."/>
            <person name="Sokolova S.R."/>
            <person name="Mosin K.A."/>
            <person name="Ivanova E.L."/>
            <person name="Kochetkova T.O."/>
            <person name="Goltsov A.Y."/>
            <person name="Trofimov D.Y."/>
            <person name="Efimov B.A."/>
        </authorList>
    </citation>
    <scope>NUCLEOTIDE SEQUENCE [LARGE SCALE GENOMIC DNA]</scope>
    <source>
        <strain evidence="10 11">ASD393</strain>
    </source>
</reference>
<keyword evidence="5" id="KW-0479">Metal-binding</keyword>
<sequence>MNRLALILASACLIFGTAASAADFGADRHVARGLECASCHGPDMKNPETPDENTCLKCHNRDQIAEKTNSRLNPNPHKAPHNGDCTLCHLQHEPEENYCAQCHKFDFKMKH</sequence>
<evidence type="ECO:0000313" key="10">
    <source>
        <dbReference type="EMBL" id="KAB7661848.1"/>
    </source>
</evidence>
<evidence type="ECO:0000256" key="6">
    <source>
        <dbReference type="ARBA" id="ARBA00022982"/>
    </source>
</evidence>
<dbReference type="SUPFAM" id="SSF48695">
    <property type="entry name" value="Multiheme cytochromes"/>
    <property type="match status" value="1"/>
</dbReference>